<dbReference type="EMBL" id="LBMM01027664">
    <property type="protein sequence ID" value="KMQ82167.1"/>
    <property type="molecule type" value="Genomic_DNA"/>
</dbReference>
<keyword evidence="1" id="KW-0645">Protease</keyword>
<dbReference type="AlphaFoldDB" id="A0A0J7JVL6"/>
<name>A0A0J7JVL6_LASNI</name>
<gene>
    <name evidence="1" type="ORF">RF55_23926</name>
</gene>
<comment type="caution">
    <text evidence="1">The sequence shown here is derived from an EMBL/GenBank/DDBJ whole genome shotgun (WGS) entry which is preliminary data.</text>
</comment>
<reference evidence="1 2" key="1">
    <citation type="submission" date="2015-04" db="EMBL/GenBank/DDBJ databases">
        <title>Lasius niger genome sequencing.</title>
        <authorList>
            <person name="Konorov E.A."/>
            <person name="Nikitin M.A."/>
            <person name="Kirill M.V."/>
            <person name="Chang P."/>
        </authorList>
    </citation>
    <scope>NUCLEOTIDE SEQUENCE [LARGE SCALE GENOMIC DNA]</scope>
    <source>
        <tissue evidence="1">Whole</tissue>
    </source>
</reference>
<keyword evidence="1" id="KW-0378">Hydrolase</keyword>
<dbReference type="PaxDb" id="67767-A0A0J7JVL6"/>
<keyword evidence="1" id="KW-0121">Carboxypeptidase</keyword>
<dbReference type="GO" id="GO:0004180">
    <property type="term" value="F:carboxypeptidase activity"/>
    <property type="evidence" value="ECO:0007669"/>
    <property type="project" value="UniProtKB-KW"/>
</dbReference>
<sequence>MPVQVPLGFFTFRHKDGLNRGQKRVLVQLTGGVTTYNMPLKGVQPFAVGSLVEVGREVHAHNYDGPPLGHHAVRTLYPVWSLGYSVRLGYDPQAAVPLRQVMYEKVLGVPRMVEVGLQYFTGHPGPSP</sequence>
<keyword evidence="2" id="KW-1185">Reference proteome</keyword>
<protein>
    <submittedName>
        <fullName evidence="1">Carboxypeptidase y</fullName>
    </submittedName>
</protein>
<evidence type="ECO:0000313" key="1">
    <source>
        <dbReference type="EMBL" id="KMQ82167.1"/>
    </source>
</evidence>
<dbReference type="Proteomes" id="UP000036403">
    <property type="component" value="Unassembled WGS sequence"/>
</dbReference>
<evidence type="ECO:0000313" key="2">
    <source>
        <dbReference type="Proteomes" id="UP000036403"/>
    </source>
</evidence>
<organism evidence="1 2">
    <name type="scientific">Lasius niger</name>
    <name type="common">Black garden ant</name>
    <dbReference type="NCBI Taxonomy" id="67767"/>
    <lineage>
        <taxon>Eukaryota</taxon>
        <taxon>Metazoa</taxon>
        <taxon>Ecdysozoa</taxon>
        <taxon>Arthropoda</taxon>
        <taxon>Hexapoda</taxon>
        <taxon>Insecta</taxon>
        <taxon>Pterygota</taxon>
        <taxon>Neoptera</taxon>
        <taxon>Endopterygota</taxon>
        <taxon>Hymenoptera</taxon>
        <taxon>Apocrita</taxon>
        <taxon>Aculeata</taxon>
        <taxon>Formicoidea</taxon>
        <taxon>Formicidae</taxon>
        <taxon>Formicinae</taxon>
        <taxon>Lasius</taxon>
        <taxon>Lasius</taxon>
    </lineage>
</organism>
<accession>A0A0J7JVL6</accession>
<proteinExistence type="predicted"/>